<reference evidence="2 3" key="1">
    <citation type="journal article" date="2016" name="Nat. Commun.">
        <title>Thousands of microbial genomes shed light on interconnected biogeochemical processes in an aquifer system.</title>
        <authorList>
            <person name="Anantharaman K."/>
            <person name="Brown C.T."/>
            <person name="Hug L.A."/>
            <person name="Sharon I."/>
            <person name="Castelle C.J."/>
            <person name="Probst A.J."/>
            <person name="Thomas B.C."/>
            <person name="Singh A."/>
            <person name="Wilkins M.J."/>
            <person name="Karaoz U."/>
            <person name="Brodie E.L."/>
            <person name="Williams K.H."/>
            <person name="Hubbard S.S."/>
            <person name="Banfield J.F."/>
        </authorList>
    </citation>
    <scope>NUCLEOTIDE SEQUENCE [LARGE SCALE GENOMIC DNA]</scope>
</reference>
<feature type="domain" description="HTH arsR-type" evidence="1">
    <location>
        <begin position="1"/>
        <end position="91"/>
    </location>
</feature>
<dbReference type="PROSITE" id="PS50987">
    <property type="entry name" value="HTH_ARSR_2"/>
    <property type="match status" value="1"/>
</dbReference>
<dbReference type="GO" id="GO:0003700">
    <property type="term" value="F:DNA-binding transcription factor activity"/>
    <property type="evidence" value="ECO:0007669"/>
    <property type="project" value="InterPro"/>
</dbReference>
<evidence type="ECO:0000313" key="3">
    <source>
        <dbReference type="Proteomes" id="UP000179237"/>
    </source>
</evidence>
<sequence>MAKLSDLIISKVRVKLLKIFLGNVKGMYYVRELTRMTKEEINAIRRELENLLAVGLLQSEKRGNRLYYFVKTNYHLYSELVALVTKSTGVGKLVTKNRNKLGFVKFLFITQKLARGIERKPEDVDLLIVGKVIMPQIAVLVKSMEKILSTEINYSCMTEDEFNYRKSHQDPFITKVLLQPKVMLVGDEINLQS</sequence>
<protein>
    <recommendedName>
        <fullName evidence="1">HTH arsR-type domain-containing protein</fullName>
    </recommendedName>
</protein>
<evidence type="ECO:0000313" key="2">
    <source>
        <dbReference type="EMBL" id="OGD81429.1"/>
    </source>
</evidence>
<dbReference type="InterPro" id="IPR036388">
    <property type="entry name" value="WH-like_DNA-bd_sf"/>
</dbReference>
<dbReference type="EMBL" id="MFAQ01000044">
    <property type="protein sequence ID" value="OGD81429.1"/>
    <property type="molecule type" value="Genomic_DNA"/>
</dbReference>
<organism evidence="2 3">
    <name type="scientific">Candidatus Collierbacteria bacterium RIFOXYD1_FULL_40_9</name>
    <dbReference type="NCBI Taxonomy" id="1817731"/>
    <lineage>
        <taxon>Bacteria</taxon>
        <taxon>Candidatus Collieribacteriota</taxon>
    </lineage>
</organism>
<dbReference type="AlphaFoldDB" id="A0A1F5FP93"/>
<dbReference type="InterPro" id="IPR001845">
    <property type="entry name" value="HTH_ArsR_DNA-bd_dom"/>
</dbReference>
<dbReference type="Proteomes" id="UP000179237">
    <property type="component" value="Unassembled WGS sequence"/>
</dbReference>
<comment type="caution">
    <text evidence="2">The sequence shown here is derived from an EMBL/GenBank/DDBJ whole genome shotgun (WGS) entry which is preliminary data.</text>
</comment>
<proteinExistence type="predicted"/>
<gene>
    <name evidence="2" type="ORF">A2572_01680</name>
</gene>
<accession>A0A1F5FP93</accession>
<dbReference type="Gene3D" id="1.10.10.10">
    <property type="entry name" value="Winged helix-like DNA-binding domain superfamily/Winged helix DNA-binding domain"/>
    <property type="match status" value="1"/>
</dbReference>
<evidence type="ECO:0000259" key="1">
    <source>
        <dbReference type="PROSITE" id="PS50987"/>
    </source>
</evidence>
<name>A0A1F5FP93_9BACT</name>
<dbReference type="SUPFAM" id="SSF46785">
    <property type="entry name" value="Winged helix' DNA-binding domain"/>
    <property type="match status" value="1"/>
</dbReference>
<dbReference type="InterPro" id="IPR036390">
    <property type="entry name" value="WH_DNA-bd_sf"/>
</dbReference>